<keyword evidence="3 8" id="KW-0812">Transmembrane</keyword>
<organism evidence="13 14">
    <name type="scientific">Tilletia caries</name>
    <name type="common">wheat bunt fungus</name>
    <dbReference type="NCBI Taxonomy" id="13290"/>
    <lineage>
        <taxon>Eukaryota</taxon>
        <taxon>Fungi</taxon>
        <taxon>Dikarya</taxon>
        <taxon>Basidiomycota</taxon>
        <taxon>Ustilaginomycotina</taxon>
        <taxon>Exobasidiomycetes</taxon>
        <taxon>Tilletiales</taxon>
        <taxon>Tilletiaceae</taxon>
        <taxon>Tilletia</taxon>
    </lineage>
</organism>
<evidence type="ECO:0000256" key="7">
    <source>
        <dbReference type="SAM" id="MobiDB-lite"/>
    </source>
</evidence>
<dbReference type="Gene3D" id="1.20.120.1770">
    <property type="match status" value="1"/>
</dbReference>
<comment type="subcellular location">
    <subcellularLocation>
        <location evidence="1">Membrane</location>
    </subcellularLocation>
</comment>
<evidence type="ECO:0000259" key="10">
    <source>
        <dbReference type="PROSITE" id="PS50836"/>
    </source>
</evidence>
<evidence type="ECO:0000313" key="15">
    <source>
        <dbReference type="Proteomes" id="UP000836402"/>
    </source>
</evidence>
<feature type="transmembrane region" description="Helical" evidence="8">
    <location>
        <begin position="306"/>
        <end position="326"/>
    </location>
</feature>
<dbReference type="PANTHER" id="PTHR47797:SF3">
    <property type="entry name" value="CYTOCHROME B561 DOMAIN-CONTAINING PROTEIN"/>
    <property type="match status" value="1"/>
</dbReference>
<keyword evidence="2" id="KW-0813">Transport</keyword>
<feature type="compositionally biased region" description="Low complexity" evidence="7">
    <location>
        <begin position="180"/>
        <end position="212"/>
    </location>
</feature>
<dbReference type="PROSITE" id="PS50939">
    <property type="entry name" value="CYTOCHROME_B561"/>
    <property type="match status" value="1"/>
</dbReference>
<evidence type="ECO:0000313" key="14">
    <source>
        <dbReference type="Proteomes" id="UP000077671"/>
    </source>
</evidence>
<evidence type="ECO:0000256" key="1">
    <source>
        <dbReference type="ARBA" id="ARBA00004370"/>
    </source>
</evidence>
<reference evidence="13" key="2">
    <citation type="journal article" date="2019" name="IMA Fungus">
        <title>Genome sequencing and comparison of five Tilletia species to identify candidate genes for the detection of regulated species infecting wheat.</title>
        <authorList>
            <person name="Nguyen H.D.T."/>
            <person name="Sultana T."/>
            <person name="Kesanakurti P."/>
            <person name="Hambleton S."/>
        </authorList>
    </citation>
    <scope>NUCLEOTIDE SEQUENCE</scope>
    <source>
        <strain evidence="13">DAOMC 238032</strain>
    </source>
</reference>
<dbReference type="GO" id="GO:0016020">
    <property type="term" value="C:membrane"/>
    <property type="evidence" value="ECO:0007669"/>
    <property type="project" value="UniProtKB-SubCell"/>
</dbReference>
<dbReference type="InterPro" id="IPR006593">
    <property type="entry name" value="Cyt_b561/ferric_Rdtase_TM"/>
</dbReference>
<dbReference type="Proteomes" id="UP000836402">
    <property type="component" value="Unassembled WGS sequence"/>
</dbReference>
<sequence>MQLKFGVLVSVVAFAASTHAAKFGDRYCKSGLCISAVYDDQAMNVNYTAIFTGSSVGWIGVGQGKQMPGANMMVGWPMPDGSVVLSQRTTTAHVEPTTQQIKAQAFVPHLDASTTNSSMTVLSWSFPVQAGFASSKTSHIWAMSSTSPNSADASASIVRHNHDGTINLDLTKALSTYAPAPASGTGTGSAPASATASTTSSDSSSSSSGSDSQDAEPVLRDLSDRSVRLYLAHMIVMAIAWMGLVPAGILVGRFGRTLFPNSWFKVHRAVQLSAVLLIIAGFVLAYNAVDSVGDPHFEGTHQRVGLLMFVLVIIQAFWGQIGHAIFHSRGQRWVNFGHIFLGVVLFFGLSLWQVRTGLQEWTWSPPKSVANIIFPVWFGVITAAWLLGLLLLPRPQKKADVSLEMVPTSRSL</sequence>
<evidence type="ECO:0000256" key="5">
    <source>
        <dbReference type="ARBA" id="ARBA00022989"/>
    </source>
</evidence>
<evidence type="ECO:0000256" key="3">
    <source>
        <dbReference type="ARBA" id="ARBA00022692"/>
    </source>
</evidence>
<evidence type="ECO:0000313" key="12">
    <source>
        <dbReference type="EMBL" id="CAD6941683.1"/>
    </source>
</evidence>
<reference evidence="13" key="1">
    <citation type="submission" date="2016-04" db="EMBL/GenBank/DDBJ databases">
        <authorList>
            <person name="Nguyen H.D."/>
            <person name="Kesanakurti P."/>
            <person name="Cullis J."/>
            <person name="Levesque C.A."/>
            <person name="Hambleton S."/>
        </authorList>
    </citation>
    <scope>NUCLEOTIDE SEQUENCE</scope>
    <source>
        <strain evidence="13">DAOMC 238032</strain>
    </source>
</reference>
<dbReference type="InterPro" id="IPR005018">
    <property type="entry name" value="DOMON_domain"/>
</dbReference>
<keyword evidence="6 8" id="KW-0472">Membrane</keyword>
<feature type="transmembrane region" description="Helical" evidence="8">
    <location>
        <begin position="333"/>
        <end position="352"/>
    </location>
</feature>
<proteinExistence type="predicted"/>
<dbReference type="PROSITE" id="PS50836">
    <property type="entry name" value="DOMON"/>
    <property type="match status" value="1"/>
</dbReference>
<dbReference type="SMART" id="SM00665">
    <property type="entry name" value="B561"/>
    <property type="match status" value="1"/>
</dbReference>
<feature type="region of interest" description="Disordered" evidence="7">
    <location>
        <begin position="180"/>
        <end position="218"/>
    </location>
</feature>
<dbReference type="AlphaFoldDB" id="A0A177UGY1"/>
<gene>
    <name evidence="13" type="ORF">A4X03_0g2451</name>
    <name evidence="12" type="ORF">JKIAZH3_G3530</name>
</gene>
<accession>A0A177UGY1</accession>
<feature type="signal peptide" evidence="9">
    <location>
        <begin position="1"/>
        <end position="20"/>
    </location>
</feature>
<feature type="transmembrane region" description="Helical" evidence="8">
    <location>
        <begin position="230"/>
        <end position="254"/>
    </location>
</feature>
<evidence type="ECO:0000256" key="6">
    <source>
        <dbReference type="ARBA" id="ARBA00023136"/>
    </source>
</evidence>
<keyword evidence="9" id="KW-0732">Signal</keyword>
<feature type="transmembrane region" description="Helical" evidence="8">
    <location>
        <begin position="266"/>
        <end position="286"/>
    </location>
</feature>
<dbReference type="SUPFAM" id="SSF49344">
    <property type="entry name" value="CBD9-like"/>
    <property type="match status" value="1"/>
</dbReference>
<feature type="transmembrane region" description="Helical" evidence="8">
    <location>
        <begin position="372"/>
        <end position="392"/>
    </location>
</feature>
<keyword evidence="15" id="KW-1185">Reference proteome</keyword>
<reference evidence="12" key="3">
    <citation type="submission" date="2020-10" db="EMBL/GenBank/DDBJ databases">
        <authorList>
            <person name="Sedaghatjoo S."/>
        </authorList>
    </citation>
    <scope>NUCLEOTIDE SEQUENCE</scope>
    <source>
        <strain evidence="12">AZH3</strain>
    </source>
</reference>
<dbReference type="InterPro" id="IPR015920">
    <property type="entry name" value="Cellobiose_DH-like_cyt"/>
</dbReference>
<name>A0A177UGY1_9BASI</name>
<dbReference type="PANTHER" id="PTHR47797">
    <property type="entry name" value="DEHYDROGENASE, PUTATIVE (AFU_ORTHOLOGUE AFUA_8G05805)-RELATED"/>
    <property type="match status" value="1"/>
</dbReference>
<dbReference type="Pfam" id="PF03188">
    <property type="entry name" value="Cytochrom_B561"/>
    <property type="match status" value="1"/>
</dbReference>
<dbReference type="CDD" id="cd08760">
    <property type="entry name" value="Cyt_b561_FRRS1_like"/>
    <property type="match status" value="1"/>
</dbReference>
<evidence type="ECO:0000256" key="2">
    <source>
        <dbReference type="ARBA" id="ARBA00022448"/>
    </source>
</evidence>
<evidence type="ECO:0000313" key="13">
    <source>
        <dbReference type="EMBL" id="KAE8262440.1"/>
    </source>
</evidence>
<feature type="chain" id="PRO_5043937996" description="Cytochrome b561 domain-containing protein" evidence="9">
    <location>
        <begin position="21"/>
        <end position="412"/>
    </location>
</feature>
<dbReference type="EMBL" id="LWDD02000238">
    <property type="protein sequence ID" value="KAE8262440.1"/>
    <property type="molecule type" value="Genomic_DNA"/>
</dbReference>
<evidence type="ECO:0008006" key="16">
    <source>
        <dbReference type="Google" id="ProtNLM"/>
    </source>
</evidence>
<dbReference type="EMBL" id="CAJHJG010004514">
    <property type="protein sequence ID" value="CAD6941683.1"/>
    <property type="molecule type" value="Genomic_DNA"/>
</dbReference>
<dbReference type="Gene3D" id="2.60.40.1210">
    <property type="entry name" value="Cellobiose dehydrogenase, cytochrome domain"/>
    <property type="match status" value="1"/>
</dbReference>
<feature type="domain" description="DOMON" evidence="10">
    <location>
        <begin position="30"/>
        <end position="144"/>
    </location>
</feature>
<protein>
    <recommendedName>
        <fullName evidence="16">Cytochrome b561 domain-containing protein</fullName>
    </recommendedName>
</protein>
<evidence type="ECO:0000256" key="9">
    <source>
        <dbReference type="SAM" id="SignalP"/>
    </source>
</evidence>
<dbReference type="CDD" id="cd09630">
    <property type="entry name" value="CDH_like_cytochrome"/>
    <property type="match status" value="1"/>
</dbReference>
<dbReference type="Proteomes" id="UP000077671">
    <property type="component" value="Unassembled WGS sequence"/>
</dbReference>
<evidence type="ECO:0000259" key="11">
    <source>
        <dbReference type="PROSITE" id="PS50939"/>
    </source>
</evidence>
<feature type="domain" description="Cytochrome b561" evidence="11">
    <location>
        <begin position="187"/>
        <end position="394"/>
    </location>
</feature>
<dbReference type="Pfam" id="PF16010">
    <property type="entry name" value="CDH-cyt"/>
    <property type="match status" value="1"/>
</dbReference>
<keyword evidence="4" id="KW-0249">Electron transport</keyword>
<evidence type="ECO:0000256" key="8">
    <source>
        <dbReference type="SAM" id="Phobius"/>
    </source>
</evidence>
<comment type="caution">
    <text evidence="13">The sequence shown here is derived from an EMBL/GenBank/DDBJ whole genome shotgun (WGS) entry which is preliminary data.</text>
</comment>
<keyword evidence="5 8" id="KW-1133">Transmembrane helix</keyword>
<dbReference type="SMART" id="SM00664">
    <property type="entry name" value="DoH"/>
    <property type="match status" value="1"/>
</dbReference>
<evidence type="ECO:0000256" key="4">
    <source>
        <dbReference type="ARBA" id="ARBA00022982"/>
    </source>
</evidence>